<name>A0A9P4ML07_9PEZI</name>
<evidence type="ECO:0000313" key="3">
    <source>
        <dbReference type="Proteomes" id="UP000799439"/>
    </source>
</evidence>
<accession>A0A9P4ML07</accession>
<gene>
    <name evidence="2" type="ORF">K461DRAFT_6320</name>
</gene>
<dbReference type="EMBL" id="ML996081">
    <property type="protein sequence ID" value="KAF2156882.1"/>
    <property type="molecule type" value="Genomic_DNA"/>
</dbReference>
<sequence>MPVYGMWTSARSKSQALTTPTPKNTRRDNASHLTTIATPMPPMPPPPSEVHARHDPHLPLALRPVKNSSTYLPRRVAVGRCGGRGLHTMAVNSGSGAVPPVRGWEGRGGPATTWPTVGRVVRLKADIVDGSRSQMCRDAKRACQRRRSHPLAAVLCIVCIRDRLAVKDERRPSCLMTEGQRHVQRTKQTPTSTTLCAIGGCQRGDAGIDLTNHGILDRLCAEAWDRAALPRASYQTTTPLAFLEG</sequence>
<dbReference type="AlphaFoldDB" id="A0A9P4ML07"/>
<organism evidence="2 3">
    <name type="scientific">Myriangium duriaei CBS 260.36</name>
    <dbReference type="NCBI Taxonomy" id="1168546"/>
    <lineage>
        <taxon>Eukaryota</taxon>
        <taxon>Fungi</taxon>
        <taxon>Dikarya</taxon>
        <taxon>Ascomycota</taxon>
        <taxon>Pezizomycotina</taxon>
        <taxon>Dothideomycetes</taxon>
        <taxon>Dothideomycetidae</taxon>
        <taxon>Myriangiales</taxon>
        <taxon>Myriangiaceae</taxon>
        <taxon>Myriangium</taxon>
    </lineage>
</organism>
<protein>
    <submittedName>
        <fullName evidence="2">Uncharacterized protein</fullName>
    </submittedName>
</protein>
<feature type="region of interest" description="Disordered" evidence="1">
    <location>
        <begin position="1"/>
        <end position="29"/>
    </location>
</feature>
<feature type="compositionally biased region" description="Polar residues" evidence="1">
    <location>
        <begin position="9"/>
        <end position="23"/>
    </location>
</feature>
<keyword evidence="3" id="KW-1185">Reference proteome</keyword>
<reference evidence="2" key="1">
    <citation type="journal article" date="2020" name="Stud. Mycol.">
        <title>101 Dothideomycetes genomes: a test case for predicting lifestyles and emergence of pathogens.</title>
        <authorList>
            <person name="Haridas S."/>
            <person name="Albert R."/>
            <person name="Binder M."/>
            <person name="Bloem J."/>
            <person name="Labutti K."/>
            <person name="Salamov A."/>
            <person name="Andreopoulos B."/>
            <person name="Baker S."/>
            <person name="Barry K."/>
            <person name="Bills G."/>
            <person name="Bluhm B."/>
            <person name="Cannon C."/>
            <person name="Castanera R."/>
            <person name="Culley D."/>
            <person name="Daum C."/>
            <person name="Ezra D."/>
            <person name="Gonzalez J."/>
            <person name="Henrissat B."/>
            <person name="Kuo A."/>
            <person name="Liang C."/>
            <person name="Lipzen A."/>
            <person name="Lutzoni F."/>
            <person name="Magnuson J."/>
            <person name="Mondo S."/>
            <person name="Nolan M."/>
            <person name="Ohm R."/>
            <person name="Pangilinan J."/>
            <person name="Park H.-J."/>
            <person name="Ramirez L."/>
            <person name="Alfaro M."/>
            <person name="Sun H."/>
            <person name="Tritt A."/>
            <person name="Yoshinaga Y."/>
            <person name="Zwiers L.-H."/>
            <person name="Turgeon B."/>
            <person name="Goodwin S."/>
            <person name="Spatafora J."/>
            <person name="Crous P."/>
            <person name="Grigoriev I."/>
        </authorList>
    </citation>
    <scope>NUCLEOTIDE SEQUENCE</scope>
    <source>
        <strain evidence="2">CBS 260.36</strain>
    </source>
</reference>
<dbReference type="Proteomes" id="UP000799439">
    <property type="component" value="Unassembled WGS sequence"/>
</dbReference>
<proteinExistence type="predicted"/>
<evidence type="ECO:0000256" key="1">
    <source>
        <dbReference type="SAM" id="MobiDB-lite"/>
    </source>
</evidence>
<evidence type="ECO:0000313" key="2">
    <source>
        <dbReference type="EMBL" id="KAF2156882.1"/>
    </source>
</evidence>
<comment type="caution">
    <text evidence="2">The sequence shown here is derived from an EMBL/GenBank/DDBJ whole genome shotgun (WGS) entry which is preliminary data.</text>
</comment>